<keyword evidence="2" id="KW-1185">Reference proteome</keyword>
<accession>A0A939G8T3</accession>
<protein>
    <submittedName>
        <fullName evidence="1">Uncharacterized protein</fullName>
    </submittedName>
</protein>
<gene>
    <name evidence="1" type="ORF">J2I48_26335</name>
</gene>
<dbReference type="Proteomes" id="UP000664795">
    <property type="component" value="Unassembled WGS sequence"/>
</dbReference>
<organism evidence="1 2">
    <name type="scientific">Fibrella aquatilis</name>
    <dbReference type="NCBI Taxonomy" id="2817059"/>
    <lineage>
        <taxon>Bacteria</taxon>
        <taxon>Pseudomonadati</taxon>
        <taxon>Bacteroidota</taxon>
        <taxon>Cytophagia</taxon>
        <taxon>Cytophagales</taxon>
        <taxon>Spirosomataceae</taxon>
        <taxon>Fibrella</taxon>
    </lineage>
</organism>
<dbReference type="RefSeq" id="WP_207338523.1">
    <property type="nucleotide sequence ID" value="NZ_JAFMYU010000033.1"/>
</dbReference>
<sequence length="262" mass="30014">MITQPLSPSAAAKPDLIPGIYNYCDSWCERCQLTTRCRSYQMQNPDGPTQPVDSSASLVHQLTEALNLTKRYVEKLQREQDILLNSTPDREEQQLLEQQAAMPRMQAKEHPASRLALAYLTQTGTWLADEKGLLEQAGQQQLREVQLGIRTEDEAMVLLNALKDAYEQIRWYRTLIPVKTTSALRAIEEPTDDEYLLDYYNGKAKLVLVSIDRSLLAWQTMLAFFPEKMDDLLDLLATLNRLTKHMEIAFPQARSFRRPGLD</sequence>
<proteinExistence type="predicted"/>
<evidence type="ECO:0000313" key="2">
    <source>
        <dbReference type="Proteomes" id="UP000664795"/>
    </source>
</evidence>
<dbReference type="EMBL" id="JAFMYU010000033">
    <property type="protein sequence ID" value="MBO0934557.1"/>
    <property type="molecule type" value="Genomic_DNA"/>
</dbReference>
<name>A0A939G8T3_9BACT</name>
<evidence type="ECO:0000313" key="1">
    <source>
        <dbReference type="EMBL" id="MBO0934557.1"/>
    </source>
</evidence>
<reference evidence="1 2" key="1">
    <citation type="submission" date="2021-03" db="EMBL/GenBank/DDBJ databases">
        <title>Fibrella sp. HMF5036 genome sequencing and assembly.</title>
        <authorList>
            <person name="Kang H."/>
            <person name="Kim H."/>
            <person name="Bae S."/>
            <person name="Joh K."/>
        </authorList>
    </citation>
    <scope>NUCLEOTIDE SEQUENCE [LARGE SCALE GENOMIC DNA]</scope>
    <source>
        <strain evidence="1 2">HMF5036</strain>
    </source>
</reference>
<comment type="caution">
    <text evidence="1">The sequence shown here is derived from an EMBL/GenBank/DDBJ whole genome shotgun (WGS) entry which is preliminary data.</text>
</comment>
<dbReference type="AlphaFoldDB" id="A0A939G8T3"/>